<dbReference type="Pfam" id="PF00571">
    <property type="entry name" value="CBS"/>
    <property type="match status" value="2"/>
</dbReference>
<feature type="domain" description="CBS" evidence="10">
    <location>
        <begin position="320"/>
        <end position="378"/>
    </location>
</feature>
<evidence type="ECO:0000256" key="8">
    <source>
        <dbReference type="RuleBase" id="RU369116"/>
    </source>
</evidence>
<gene>
    <name evidence="11" type="ORF">SAMN05192546_101159</name>
</gene>
<dbReference type="SUPFAM" id="SSF52540">
    <property type="entry name" value="P-loop containing nucleoside triphosphate hydrolases"/>
    <property type="match status" value="1"/>
</dbReference>
<dbReference type="PANTHER" id="PTHR43117">
    <property type="entry name" value="OSMOPROTECTANT IMPORT ATP-BINDING PROTEIN OSMV"/>
    <property type="match status" value="1"/>
</dbReference>
<evidence type="ECO:0000259" key="9">
    <source>
        <dbReference type="PROSITE" id="PS50893"/>
    </source>
</evidence>
<organism evidence="11 12">
    <name type="scientific">Tindallia californiensis</name>
    <dbReference type="NCBI Taxonomy" id="159292"/>
    <lineage>
        <taxon>Bacteria</taxon>
        <taxon>Bacillati</taxon>
        <taxon>Bacillota</taxon>
        <taxon>Clostridia</taxon>
        <taxon>Peptostreptococcales</taxon>
        <taxon>Tindalliaceae</taxon>
        <taxon>Tindallia</taxon>
    </lineage>
</organism>
<dbReference type="InterPro" id="IPR003593">
    <property type="entry name" value="AAA+_ATPase"/>
</dbReference>
<keyword evidence="2 8" id="KW-0813">Transport</keyword>
<comment type="subunit">
    <text evidence="8">The complex is probably composed of two ATP-binding proteins, two transmembrane proteins and a solute-binding protein.</text>
</comment>
<dbReference type="PROSITE" id="PS00211">
    <property type="entry name" value="ABC_TRANSPORTER_1"/>
    <property type="match status" value="1"/>
</dbReference>
<evidence type="ECO:0000256" key="3">
    <source>
        <dbReference type="ARBA" id="ARBA00022737"/>
    </source>
</evidence>
<dbReference type="PANTHER" id="PTHR43117:SF4">
    <property type="entry name" value="OSMOPROTECTANT IMPORT ATP-BINDING PROTEIN OSMV"/>
    <property type="match status" value="1"/>
</dbReference>
<dbReference type="GO" id="GO:0006865">
    <property type="term" value="P:amino acid transport"/>
    <property type="evidence" value="ECO:0007669"/>
    <property type="project" value="UniProtKB-UniRule"/>
</dbReference>
<dbReference type="AlphaFoldDB" id="A0A1H3IH10"/>
<dbReference type="InterPro" id="IPR027417">
    <property type="entry name" value="P-loop_NTPase"/>
</dbReference>
<dbReference type="InterPro" id="IPR017871">
    <property type="entry name" value="ABC_transporter-like_CS"/>
</dbReference>
<reference evidence="11 12" key="1">
    <citation type="submission" date="2016-10" db="EMBL/GenBank/DDBJ databases">
        <authorList>
            <person name="de Groot N.N."/>
        </authorList>
    </citation>
    <scope>NUCLEOTIDE SEQUENCE [LARGE SCALE GENOMIC DNA]</scope>
    <source>
        <strain evidence="11 12">APO</strain>
    </source>
</reference>
<dbReference type="InterPro" id="IPR003439">
    <property type="entry name" value="ABC_transporter-like_ATP-bd"/>
</dbReference>
<keyword evidence="8" id="KW-0997">Cell inner membrane</keyword>
<evidence type="ECO:0000256" key="7">
    <source>
        <dbReference type="PROSITE-ProRule" id="PRU00703"/>
    </source>
</evidence>
<dbReference type="PROSITE" id="PS50893">
    <property type="entry name" value="ABC_TRANSPORTER_2"/>
    <property type="match status" value="1"/>
</dbReference>
<dbReference type="InterPro" id="IPR005892">
    <property type="entry name" value="Gly-betaine_transp_ATP-bd"/>
</dbReference>
<comment type="similarity">
    <text evidence="1 8">Belongs to the ABC transporter superfamily.</text>
</comment>
<dbReference type="STRING" id="159292.SAMN05192546_101159"/>
<protein>
    <recommendedName>
        <fullName evidence="8">Quaternary amine transport ATP-binding protein</fullName>
        <ecNumber evidence="8">7.6.2.9</ecNumber>
    </recommendedName>
</protein>
<dbReference type="EMBL" id="FNPV01000001">
    <property type="protein sequence ID" value="SDY27143.1"/>
    <property type="molecule type" value="Genomic_DNA"/>
</dbReference>
<dbReference type="InterPro" id="IPR000644">
    <property type="entry name" value="CBS_dom"/>
</dbReference>
<evidence type="ECO:0000256" key="6">
    <source>
        <dbReference type="ARBA" id="ARBA00023122"/>
    </source>
</evidence>
<dbReference type="EC" id="7.6.2.9" evidence="8"/>
<dbReference type="RefSeq" id="WP_093309947.1">
    <property type="nucleotide sequence ID" value="NZ_FNPV01000001.1"/>
</dbReference>
<feature type="domain" description="ABC transporter" evidence="9">
    <location>
        <begin position="2"/>
        <end position="237"/>
    </location>
</feature>
<dbReference type="Gene3D" id="3.10.580.10">
    <property type="entry name" value="CBS-domain"/>
    <property type="match status" value="1"/>
</dbReference>
<feature type="domain" description="CBS" evidence="10">
    <location>
        <begin position="255"/>
        <end position="316"/>
    </location>
</feature>
<dbReference type="OrthoDB" id="9802264at2"/>
<comment type="subcellular location">
    <subcellularLocation>
        <location evidence="8">Cell inner membrane</location>
        <topology evidence="8">Peripheral membrane protein</topology>
    </subcellularLocation>
</comment>
<dbReference type="Gene3D" id="3.40.50.300">
    <property type="entry name" value="P-loop containing nucleotide triphosphate hydrolases"/>
    <property type="match status" value="1"/>
</dbReference>
<keyword evidence="4 8" id="KW-0547">Nucleotide-binding</keyword>
<evidence type="ECO:0000256" key="2">
    <source>
        <dbReference type="ARBA" id="ARBA00022448"/>
    </source>
</evidence>
<comment type="catalytic activity">
    <reaction evidence="8">
        <text>a quaternary ammonium(out) + ATP + H2O = a quaternary ammonium(in) + ADP + phosphate + H(+)</text>
        <dbReference type="Rhea" id="RHEA:11036"/>
        <dbReference type="ChEBI" id="CHEBI:15377"/>
        <dbReference type="ChEBI" id="CHEBI:15378"/>
        <dbReference type="ChEBI" id="CHEBI:30616"/>
        <dbReference type="ChEBI" id="CHEBI:35267"/>
        <dbReference type="ChEBI" id="CHEBI:43474"/>
        <dbReference type="ChEBI" id="CHEBI:456216"/>
    </reaction>
</comment>
<dbReference type="GO" id="GO:0031460">
    <property type="term" value="P:glycine betaine transport"/>
    <property type="evidence" value="ECO:0007669"/>
    <property type="project" value="InterPro"/>
</dbReference>
<dbReference type="SMART" id="SM00382">
    <property type="entry name" value="AAA"/>
    <property type="match status" value="1"/>
</dbReference>
<name>A0A1H3IH10_9FIRM</name>
<keyword evidence="12" id="KW-1185">Reference proteome</keyword>
<evidence type="ECO:0000256" key="5">
    <source>
        <dbReference type="ARBA" id="ARBA00022840"/>
    </source>
</evidence>
<keyword evidence="6 7" id="KW-0129">CBS domain</keyword>
<evidence type="ECO:0000313" key="12">
    <source>
        <dbReference type="Proteomes" id="UP000199230"/>
    </source>
</evidence>
<keyword evidence="8" id="KW-0472">Membrane</keyword>
<dbReference type="FunFam" id="3.40.50.300:FF:000425">
    <property type="entry name" value="Probable ABC transporter, ATP-binding subunit"/>
    <property type="match status" value="1"/>
</dbReference>
<evidence type="ECO:0000256" key="1">
    <source>
        <dbReference type="ARBA" id="ARBA00005417"/>
    </source>
</evidence>
<dbReference type="SMART" id="SM00116">
    <property type="entry name" value="CBS"/>
    <property type="match status" value="2"/>
</dbReference>
<dbReference type="GO" id="GO:0005524">
    <property type="term" value="F:ATP binding"/>
    <property type="evidence" value="ECO:0007669"/>
    <property type="project" value="UniProtKB-UniRule"/>
</dbReference>
<keyword evidence="5 8" id="KW-0067">ATP-binding</keyword>
<evidence type="ECO:0000256" key="4">
    <source>
        <dbReference type="ARBA" id="ARBA00022741"/>
    </source>
</evidence>
<evidence type="ECO:0000313" key="11">
    <source>
        <dbReference type="EMBL" id="SDY27143.1"/>
    </source>
</evidence>
<sequence length="385" mass="43964">MIEFKKLSKSYDGKTNIVDRLDMTINDGELVVLIGESGCGKTTTMKMINRLIEPSGGEILIDGKNILEMNPIQLRRNIGYVIQKVGLMPHMSVGDNIELVAYLKNWDKEKRRARSRELLKLVNLEPDQYIDRYPNELSGGQQQRVGVARALAVNPDIILMDEPFSAVDPITRETLQEELIKLQSEVRKTIVFVTHDMDEALKLGDKIAVMQGGKIIQYDSPEKILKEPVNDYVEYFVGKDKLWKSPEMLYARDIMQKRPAVVLEHRTPAYALEVMRKRDTDFLVVVDAPYDQPQKMLGVVTPKELKGKGMVENNRMIDIMRKDYPTVTERTSMVKVLNIMKQERLHYIPVIEEEKNLLVGLITHGSIVNIITDALVDSEVEKEAL</sequence>
<proteinExistence type="inferred from homology"/>
<keyword evidence="3" id="KW-0677">Repeat</keyword>
<dbReference type="PROSITE" id="PS51371">
    <property type="entry name" value="CBS"/>
    <property type="match status" value="2"/>
</dbReference>
<dbReference type="InterPro" id="IPR046342">
    <property type="entry name" value="CBS_dom_sf"/>
</dbReference>
<keyword evidence="8" id="KW-1003">Cell membrane</keyword>
<accession>A0A1H3IH10</accession>
<evidence type="ECO:0000259" key="10">
    <source>
        <dbReference type="PROSITE" id="PS51371"/>
    </source>
</evidence>
<dbReference type="Pfam" id="PF00005">
    <property type="entry name" value="ABC_tran"/>
    <property type="match status" value="1"/>
</dbReference>
<dbReference type="GO" id="GO:0015418">
    <property type="term" value="F:ABC-type quaternary ammonium compound transporting activity"/>
    <property type="evidence" value="ECO:0007669"/>
    <property type="project" value="UniProtKB-EC"/>
</dbReference>
<dbReference type="NCBIfam" id="TIGR01186">
    <property type="entry name" value="proV"/>
    <property type="match status" value="1"/>
</dbReference>
<dbReference type="GO" id="GO:0005886">
    <property type="term" value="C:plasma membrane"/>
    <property type="evidence" value="ECO:0007669"/>
    <property type="project" value="UniProtKB-SubCell"/>
</dbReference>
<dbReference type="Proteomes" id="UP000199230">
    <property type="component" value="Unassembled WGS sequence"/>
</dbReference>
<dbReference type="SUPFAM" id="SSF54631">
    <property type="entry name" value="CBS-domain pair"/>
    <property type="match status" value="1"/>
</dbReference>
<dbReference type="GO" id="GO:0016887">
    <property type="term" value="F:ATP hydrolysis activity"/>
    <property type="evidence" value="ECO:0007669"/>
    <property type="project" value="UniProtKB-UniRule"/>
</dbReference>